<feature type="domain" description="Bacterial sugar transferase" evidence="8">
    <location>
        <begin position="280"/>
        <end position="463"/>
    </location>
</feature>
<dbReference type="GO" id="GO:0016020">
    <property type="term" value="C:membrane"/>
    <property type="evidence" value="ECO:0007669"/>
    <property type="project" value="UniProtKB-SubCell"/>
</dbReference>
<accession>A0A1M7YXQ0</accession>
<keyword evidence="5 7" id="KW-1133">Transmembrane helix</keyword>
<dbReference type="Pfam" id="PF13727">
    <property type="entry name" value="CoA_binding_3"/>
    <property type="match status" value="1"/>
</dbReference>
<evidence type="ECO:0000256" key="1">
    <source>
        <dbReference type="ARBA" id="ARBA00004141"/>
    </source>
</evidence>
<dbReference type="OrthoDB" id="9808602at2"/>
<organism evidence="9 10">
    <name type="scientific">Vibrio quintilis</name>
    <dbReference type="NCBI Taxonomy" id="1117707"/>
    <lineage>
        <taxon>Bacteria</taxon>
        <taxon>Pseudomonadati</taxon>
        <taxon>Pseudomonadota</taxon>
        <taxon>Gammaproteobacteria</taxon>
        <taxon>Vibrionales</taxon>
        <taxon>Vibrionaceae</taxon>
        <taxon>Vibrio</taxon>
    </lineage>
</organism>
<dbReference type="Pfam" id="PF02397">
    <property type="entry name" value="Bac_transf"/>
    <property type="match status" value="1"/>
</dbReference>
<dbReference type="STRING" id="1117707.VQ7734_03226"/>
<evidence type="ECO:0000256" key="3">
    <source>
        <dbReference type="ARBA" id="ARBA00022679"/>
    </source>
</evidence>
<evidence type="ECO:0000256" key="7">
    <source>
        <dbReference type="SAM" id="Phobius"/>
    </source>
</evidence>
<reference evidence="10" key="1">
    <citation type="submission" date="2016-12" db="EMBL/GenBank/DDBJ databases">
        <authorList>
            <person name="Rodrigo-Torres L."/>
            <person name="Arahal R.D."/>
            <person name="Lucena T."/>
        </authorList>
    </citation>
    <scope>NUCLEOTIDE SEQUENCE [LARGE SCALE GENOMIC DNA]</scope>
</reference>
<dbReference type="Proteomes" id="UP000184600">
    <property type="component" value="Unassembled WGS sequence"/>
</dbReference>
<keyword evidence="10" id="KW-1185">Reference proteome</keyword>
<dbReference type="InterPro" id="IPR036291">
    <property type="entry name" value="NAD(P)-bd_dom_sf"/>
</dbReference>
<comment type="subcellular location">
    <subcellularLocation>
        <location evidence="1">Membrane</location>
        <topology evidence="1">Multi-pass membrane protein</topology>
    </subcellularLocation>
</comment>
<dbReference type="EMBL" id="FRFG01000040">
    <property type="protein sequence ID" value="SHO57457.1"/>
    <property type="molecule type" value="Genomic_DNA"/>
</dbReference>
<dbReference type="EC" id="2.7.8.31" evidence="9"/>
<dbReference type="GO" id="GO:0089702">
    <property type="term" value="F:undecaprenyl-phosphate glucose phosphotransferase activity"/>
    <property type="evidence" value="ECO:0007669"/>
    <property type="project" value="UniProtKB-EC"/>
</dbReference>
<feature type="transmembrane region" description="Helical" evidence="7">
    <location>
        <begin position="16"/>
        <end position="34"/>
    </location>
</feature>
<comment type="similarity">
    <text evidence="2">Belongs to the bacterial sugar transferase family.</text>
</comment>
<dbReference type="RefSeq" id="WP_073584415.1">
    <property type="nucleotide sequence ID" value="NZ_AP024898.1"/>
</dbReference>
<dbReference type="PANTHER" id="PTHR30576">
    <property type="entry name" value="COLANIC BIOSYNTHESIS UDP-GLUCOSE LIPID CARRIER TRANSFERASE"/>
    <property type="match status" value="1"/>
</dbReference>
<dbReference type="AlphaFoldDB" id="A0A1M7YXQ0"/>
<protein>
    <submittedName>
        <fullName evidence="9">UDP-glucose:undecaprenyl-phosphate glucose-1-phosphate transferase</fullName>
        <ecNumber evidence="9">2.7.8.31</ecNumber>
    </submittedName>
</protein>
<keyword evidence="4 7" id="KW-0812">Transmembrane</keyword>
<evidence type="ECO:0000256" key="5">
    <source>
        <dbReference type="ARBA" id="ARBA00022989"/>
    </source>
</evidence>
<evidence type="ECO:0000313" key="10">
    <source>
        <dbReference type="Proteomes" id="UP000184600"/>
    </source>
</evidence>
<dbReference type="NCBIfam" id="TIGR03025">
    <property type="entry name" value="EPS_sugtrans"/>
    <property type="match status" value="1"/>
</dbReference>
<dbReference type="GO" id="GO:0009242">
    <property type="term" value="P:colanic acid biosynthetic process"/>
    <property type="evidence" value="ECO:0007669"/>
    <property type="project" value="TreeGrafter"/>
</dbReference>
<proteinExistence type="inferred from homology"/>
<sequence>MIFRQTLRFVDDDYSLVTKAFDFIIINLLLAGLIHSMGEHETLTDISAGILLSSLFILAGELTRLYSQRFKRQLKKSCWCFFLTAFISYAVIAVMIWISDDFGKMSQSDSHQHHLNFQVYHLWFFSALILMLTARLGGLFLGRAFKARKRVAIVGLTKAGIATKNALLEEFGAQEIDIKFYDERESLSGLRSNFYGGSLTELVAKAKEEQIDHVYIALPMIARDRIKYCLDQLSDTMVDTSMVPDLESYHLAVSRVNTVRNVQIFSVFSTPFNGFKALVKRLEDLFIASLIILMILPVLIVIAVGVKLSSPGPVLFKQDRYGLGGKKIKVWKFRSMRVMENESHVRQATKHDPRVTKFGAFIRRTSLDELPQFINVLQGSMSIVGPRPHAVAHNEQYRVIIENYMIRHKVKPGITGWAQVNGYRGETETVDKMEKRVQYDIQYMQNWSLWFDLKIIFKTVFVGFVSEAAY</sequence>
<name>A0A1M7YXQ0_9VIBR</name>
<feature type="transmembrane region" description="Helical" evidence="7">
    <location>
        <begin position="78"/>
        <end position="99"/>
    </location>
</feature>
<evidence type="ECO:0000259" key="8">
    <source>
        <dbReference type="Pfam" id="PF02397"/>
    </source>
</evidence>
<evidence type="ECO:0000313" key="9">
    <source>
        <dbReference type="EMBL" id="SHO57457.1"/>
    </source>
</evidence>
<evidence type="ECO:0000256" key="2">
    <source>
        <dbReference type="ARBA" id="ARBA00006464"/>
    </source>
</evidence>
<dbReference type="InterPro" id="IPR017473">
    <property type="entry name" value="Undecaprenyl-P_gluc_Ptfrase"/>
</dbReference>
<dbReference type="InterPro" id="IPR003362">
    <property type="entry name" value="Bact_transf"/>
</dbReference>
<dbReference type="InterPro" id="IPR017475">
    <property type="entry name" value="EPS_sugar_tfrase"/>
</dbReference>
<gene>
    <name evidence="9" type="primary">wcaJ</name>
    <name evidence="9" type="ORF">VQ7734_03226</name>
</gene>
<keyword evidence="3 9" id="KW-0808">Transferase</keyword>
<feature type="transmembrane region" description="Helical" evidence="7">
    <location>
        <begin position="46"/>
        <end position="66"/>
    </location>
</feature>
<dbReference type="NCBIfam" id="TIGR03023">
    <property type="entry name" value="WcaJ_sugtrans"/>
    <property type="match status" value="1"/>
</dbReference>
<keyword evidence="6 7" id="KW-0472">Membrane</keyword>
<dbReference type="PANTHER" id="PTHR30576:SF21">
    <property type="entry name" value="UDP-GLUCOSE:UNDECAPRENYL-PHOSPHATE GLUCOSE-1-PHOSPHATE TRANSFERASE"/>
    <property type="match status" value="1"/>
</dbReference>
<evidence type="ECO:0000256" key="6">
    <source>
        <dbReference type="ARBA" id="ARBA00023136"/>
    </source>
</evidence>
<dbReference type="Gene3D" id="3.40.50.720">
    <property type="entry name" value="NAD(P)-binding Rossmann-like Domain"/>
    <property type="match status" value="1"/>
</dbReference>
<feature type="transmembrane region" description="Helical" evidence="7">
    <location>
        <begin position="285"/>
        <end position="306"/>
    </location>
</feature>
<feature type="transmembrane region" description="Helical" evidence="7">
    <location>
        <begin position="119"/>
        <end position="141"/>
    </location>
</feature>
<dbReference type="SUPFAM" id="SSF51735">
    <property type="entry name" value="NAD(P)-binding Rossmann-fold domains"/>
    <property type="match status" value="1"/>
</dbReference>
<evidence type="ECO:0000256" key="4">
    <source>
        <dbReference type="ARBA" id="ARBA00022692"/>
    </source>
</evidence>